<organism evidence="4 5">
    <name type="scientific">Chenopodium quinoa</name>
    <name type="common">Quinoa</name>
    <dbReference type="NCBI Taxonomy" id="63459"/>
    <lineage>
        <taxon>Eukaryota</taxon>
        <taxon>Viridiplantae</taxon>
        <taxon>Streptophyta</taxon>
        <taxon>Embryophyta</taxon>
        <taxon>Tracheophyta</taxon>
        <taxon>Spermatophyta</taxon>
        <taxon>Magnoliopsida</taxon>
        <taxon>eudicotyledons</taxon>
        <taxon>Gunneridae</taxon>
        <taxon>Pentapetalae</taxon>
        <taxon>Caryophyllales</taxon>
        <taxon>Chenopodiaceae</taxon>
        <taxon>Chenopodioideae</taxon>
        <taxon>Atripliceae</taxon>
        <taxon>Chenopodium</taxon>
    </lineage>
</organism>
<evidence type="ECO:0000256" key="1">
    <source>
        <dbReference type="SAM" id="MobiDB-lite"/>
    </source>
</evidence>
<dbReference type="Pfam" id="PF03732">
    <property type="entry name" value="Retrotrans_gag"/>
    <property type="match status" value="1"/>
</dbReference>
<dbReference type="PANTHER" id="PTHR37610:SF6">
    <property type="entry name" value="GAG-POLYPEPTIDE OF LTR COPIA-TYPE-RELATED"/>
    <property type="match status" value="1"/>
</dbReference>
<dbReference type="PANTHER" id="PTHR37610">
    <property type="entry name" value="CCHC-TYPE DOMAIN-CONTAINING PROTEIN"/>
    <property type="match status" value="1"/>
</dbReference>
<dbReference type="Proteomes" id="UP000596660">
    <property type="component" value="Unplaced"/>
</dbReference>
<dbReference type="EnsemblPlants" id="AUR62043299-RA">
    <property type="protein sequence ID" value="AUR62043299-RA:cds"/>
    <property type="gene ID" value="AUR62043299"/>
</dbReference>
<dbReference type="InterPro" id="IPR054722">
    <property type="entry name" value="PolX-like_BBD"/>
</dbReference>
<feature type="compositionally biased region" description="Basic and acidic residues" evidence="1">
    <location>
        <begin position="512"/>
        <end position="523"/>
    </location>
</feature>
<reference evidence="4" key="2">
    <citation type="submission" date="2021-03" db="UniProtKB">
        <authorList>
            <consortium name="EnsemblPlants"/>
        </authorList>
    </citation>
    <scope>IDENTIFICATION</scope>
</reference>
<dbReference type="Gramene" id="AUR62043299-RA">
    <property type="protein sequence ID" value="AUR62043299-RA:cds"/>
    <property type="gene ID" value="AUR62043299"/>
</dbReference>
<feature type="region of interest" description="Disordered" evidence="1">
    <location>
        <begin position="468"/>
        <end position="534"/>
    </location>
</feature>
<feature type="compositionally biased region" description="Polar residues" evidence="1">
    <location>
        <begin position="217"/>
        <end position="231"/>
    </location>
</feature>
<keyword evidence="5" id="KW-1185">Reference proteome</keyword>
<name>A0A803NB71_CHEQI</name>
<evidence type="ECO:0000313" key="4">
    <source>
        <dbReference type="EnsemblPlants" id="AUR62043299-RA:cds"/>
    </source>
</evidence>
<dbReference type="Pfam" id="PF22936">
    <property type="entry name" value="Pol_BBD"/>
    <property type="match status" value="1"/>
</dbReference>
<reference evidence="4" key="1">
    <citation type="journal article" date="2017" name="Nature">
        <title>The genome of Chenopodium quinoa.</title>
        <authorList>
            <person name="Jarvis D.E."/>
            <person name="Ho Y.S."/>
            <person name="Lightfoot D.J."/>
            <person name="Schmoeckel S.M."/>
            <person name="Li B."/>
            <person name="Borm T.J.A."/>
            <person name="Ohyanagi H."/>
            <person name="Mineta K."/>
            <person name="Michell C.T."/>
            <person name="Saber N."/>
            <person name="Kharbatia N.M."/>
            <person name="Rupper R.R."/>
            <person name="Sharp A.R."/>
            <person name="Dally N."/>
            <person name="Boughton B.A."/>
            <person name="Woo Y.H."/>
            <person name="Gao G."/>
            <person name="Schijlen E.G.W.M."/>
            <person name="Guo X."/>
            <person name="Momin A.A."/>
            <person name="Negrao S."/>
            <person name="Al-Babili S."/>
            <person name="Gehring C."/>
            <person name="Roessner U."/>
            <person name="Jung C."/>
            <person name="Murphy K."/>
            <person name="Arold S.T."/>
            <person name="Gojobori T."/>
            <person name="van der Linden C.G."/>
            <person name="van Loo E.N."/>
            <person name="Jellen E.N."/>
            <person name="Maughan P.J."/>
            <person name="Tester M."/>
        </authorList>
    </citation>
    <scope>NUCLEOTIDE SEQUENCE [LARGE SCALE GENOMIC DNA]</scope>
    <source>
        <strain evidence="4">cv. PI 614886</strain>
    </source>
</reference>
<dbReference type="InterPro" id="IPR005162">
    <property type="entry name" value="Retrotrans_gag_dom"/>
</dbReference>
<feature type="compositionally biased region" description="Low complexity" evidence="1">
    <location>
        <begin position="477"/>
        <end position="502"/>
    </location>
</feature>
<evidence type="ECO:0000313" key="5">
    <source>
        <dbReference type="Proteomes" id="UP000596660"/>
    </source>
</evidence>
<feature type="domain" description="Retrotransposon gag" evidence="2">
    <location>
        <begin position="42"/>
        <end position="151"/>
    </location>
</feature>
<sequence>MEIALTSKKKIGFVLGTVLRSAYAEDVVKTDQWDTCNSMVISWIHSCLSDTIKKYVLYVNTARETWVQLEKRFSMANGSRKYKLNKDLYSLKQNSNTVNVYYTVMSSLWEELDSMNAMPVVTETTAEMRNLLNAIAKYQEESRLFQFLNGLSDQYSAMRTQLLMMTPLPTVDTACSILQQEESQREVLQLPVSDNDAYAMYIGYPTWHSKYRPGNSVKGQPRNSEQKWSNNRPPPKLAAVAQSGFQGGGNITLTQQQFEQILKLMPSSSAAKGCETDDELDNNFSGMVLSCDSEKLTKGWILDSGATDHMTSDLSSLSNLTAAKNLSRIVLPTGTSSVVSHTGNAELKNSIVLKNVLVVPNFKYNLLSVPKLTKDSQCEVNFYGSHCVIKDTATKKIMGIGKAKNGLYYLINKPLNLDESSQKWDSHTCLDANTEKKNSFCSVASQAGTCIYFLNLEKPLQSPFLDWEDIEPENKPDNTTNNDPPESPQNQPEPTQNNQTDPDSSNQTNTDSIDHTAETENNSRHSTRISKPPNWWKDYVAPKKRSDRKIANFANQSVNQDFHYFMIVLAEHQDPVHFKQAVT</sequence>
<evidence type="ECO:0008006" key="6">
    <source>
        <dbReference type="Google" id="ProtNLM"/>
    </source>
</evidence>
<feature type="domain" description="Retrovirus-related Pol polyprotein from transposon TNT 1-94-like beta-barrel" evidence="3">
    <location>
        <begin position="300"/>
        <end position="374"/>
    </location>
</feature>
<dbReference type="AlphaFoldDB" id="A0A803NB71"/>
<evidence type="ECO:0000259" key="3">
    <source>
        <dbReference type="Pfam" id="PF22936"/>
    </source>
</evidence>
<accession>A0A803NB71</accession>
<proteinExistence type="predicted"/>
<evidence type="ECO:0000259" key="2">
    <source>
        <dbReference type="Pfam" id="PF03732"/>
    </source>
</evidence>
<feature type="region of interest" description="Disordered" evidence="1">
    <location>
        <begin position="212"/>
        <end position="234"/>
    </location>
</feature>
<protein>
    <recommendedName>
        <fullName evidence="6">Retrotransposon gag domain-containing protein</fullName>
    </recommendedName>
</protein>
<dbReference type="OMA" id="QHITIAN"/>